<sequence>MSTGVHSNEIMLVGSAPSKYACGHICDQLGDLLRLEKVSLVPGPTEALILGLDCITTEVSGNITFPHSSQGAI</sequence>
<protein>
    <submittedName>
        <fullName evidence="1">Uncharacterized protein</fullName>
    </submittedName>
</protein>
<reference evidence="1 2" key="1">
    <citation type="submission" date="2014-11" db="EMBL/GenBank/DDBJ databases">
        <authorList>
            <person name="Wibberg Daniel"/>
        </authorList>
    </citation>
    <scope>NUCLEOTIDE SEQUENCE [LARGE SCALE GENOMIC DNA]</scope>
    <source>
        <strain evidence="1">Rhizoctonia solani AG1-IB 7/3/14</strain>
    </source>
</reference>
<dbReference type="EMBL" id="LN679105">
    <property type="protein sequence ID" value="CEL61929.1"/>
    <property type="molecule type" value="Genomic_DNA"/>
</dbReference>
<accession>A0A0B7FYI8</accession>
<evidence type="ECO:0000313" key="2">
    <source>
        <dbReference type="Proteomes" id="UP000059188"/>
    </source>
</evidence>
<dbReference type="Proteomes" id="UP000059188">
    <property type="component" value="Unassembled WGS sequence"/>
</dbReference>
<evidence type="ECO:0000313" key="1">
    <source>
        <dbReference type="EMBL" id="CEL61929.1"/>
    </source>
</evidence>
<keyword evidence="2" id="KW-1185">Reference proteome</keyword>
<gene>
    <name evidence="1" type="ORF">RSOLAG1IB_04679</name>
</gene>
<proteinExistence type="predicted"/>
<dbReference type="AlphaFoldDB" id="A0A0B7FYI8"/>
<name>A0A0B7FYI8_THACB</name>
<organism evidence="1 2">
    <name type="scientific">Thanatephorus cucumeris (strain AG1-IB / isolate 7/3/14)</name>
    <name type="common">Lettuce bottom rot fungus</name>
    <name type="synonym">Rhizoctonia solani</name>
    <dbReference type="NCBI Taxonomy" id="1108050"/>
    <lineage>
        <taxon>Eukaryota</taxon>
        <taxon>Fungi</taxon>
        <taxon>Dikarya</taxon>
        <taxon>Basidiomycota</taxon>
        <taxon>Agaricomycotina</taxon>
        <taxon>Agaricomycetes</taxon>
        <taxon>Cantharellales</taxon>
        <taxon>Ceratobasidiaceae</taxon>
        <taxon>Rhizoctonia</taxon>
        <taxon>Rhizoctonia solani AG-1</taxon>
    </lineage>
</organism>